<organism evidence="11 12">
    <name type="scientific">Lasiosphaeria miniovina</name>
    <dbReference type="NCBI Taxonomy" id="1954250"/>
    <lineage>
        <taxon>Eukaryota</taxon>
        <taxon>Fungi</taxon>
        <taxon>Dikarya</taxon>
        <taxon>Ascomycota</taxon>
        <taxon>Pezizomycotina</taxon>
        <taxon>Sordariomycetes</taxon>
        <taxon>Sordariomycetidae</taxon>
        <taxon>Sordariales</taxon>
        <taxon>Lasiosphaeriaceae</taxon>
        <taxon>Lasiosphaeria</taxon>
    </lineage>
</organism>
<protein>
    <recommendedName>
        <fullName evidence="10">Methionyl/Leucyl tRNA synthetase domain-containing protein</fullName>
    </recommendedName>
</protein>
<keyword evidence="5 8" id="KW-0648">Protein biosynthesis</keyword>
<dbReference type="AlphaFoldDB" id="A0AA40A5A8"/>
<dbReference type="GO" id="GO:0005524">
    <property type="term" value="F:ATP binding"/>
    <property type="evidence" value="ECO:0007669"/>
    <property type="project" value="UniProtKB-KW"/>
</dbReference>
<evidence type="ECO:0000256" key="7">
    <source>
        <dbReference type="ARBA" id="ARBA00047469"/>
    </source>
</evidence>
<evidence type="ECO:0000256" key="6">
    <source>
        <dbReference type="ARBA" id="ARBA00023146"/>
    </source>
</evidence>
<keyword evidence="4 8" id="KW-0067">ATP-binding</keyword>
<evidence type="ECO:0000313" key="12">
    <source>
        <dbReference type="Proteomes" id="UP001172101"/>
    </source>
</evidence>
<comment type="similarity">
    <text evidence="1 8">Belongs to the class-I aminoacyl-tRNA synthetase family.</text>
</comment>
<keyword evidence="2 8" id="KW-0436">Ligase</keyword>
<evidence type="ECO:0000256" key="1">
    <source>
        <dbReference type="ARBA" id="ARBA00005594"/>
    </source>
</evidence>
<keyword evidence="3 8" id="KW-0547">Nucleotide-binding</keyword>
<evidence type="ECO:0000256" key="2">
    <source>
        <dbReference type="ARBA" id="ARBA00022598"/>
    </source>
</evidence>
<keyword evidence="6 8" id="KW-0030">Aminoacyl-tRNA synthetase</keyword>
<dbReference type="GO" id="GO:0004823">
    <property type="term" value="F:leucine-tRNA ligase activity"/>
    <property type="evidence" value="ECO:0007669"/>
    <property type="project" value="UniProtKB-EC"/>
</dbReference>
<dbReference type="InterPro" id="IPR004493">
    <property type="entry name" value="Leu-tRNA-synth_Ia_arc/euk"/>
</dbReference>
<dbReference type="Proteomes" id="UP001172101">
    <property type="component" value="Unassembled WGS sequence"/>
</dbReference>
<gene>
    <name evidence="11" type="ORF">B0T26DRAFT_678928</name>
</gene>
<dbReference type="RefSeq" id="XP_060292829.1">
    <property type="nucleotide sequence ID" value="XM_060440294.1"/>
</dbReference>
<dbReference type="InterPro" id="IPR014729">
    <property type="entry name" value="Rossmann-like_a/b/a_fold"/>
</dbReference>
<sequence>MDANTDNESHATTDKRDALQVIEKKYQKLYVNGTPHFGHVFTVSKVDFAARVARAQGKNTLYPQGYHATGMPIKACAHKLVNEIAMFGSTFDGYVEASVVDDGPSDPPAQPRPREDGTKFTNLKKGNNASLFWQKHPTDFGCGIDWRRSFITTDANGYYDSFVRWQDKRLNIFVATTWTSWQEKYVELVRNMFDGVTLDVKSLSKKIEKAEMKKAMPFIQDLKHKLETGSSQESVFDRALFFDERHVLEEMVLLLKSTVPKLREVNIIVTGGGDNRLKDSPAASMAEPVFASLEFVNL</sequence>
<name>A0AA40A5A8_9PEZI</name>
<dbReference type="InterPro" id="IPR015413">
    <property type="entry name" value="Methionyl/Leucyl_tRNA_Synth"/>
</dbReference>
<dbReference type="Pfam" id="PF09334">
    <property type="entry name" value="tRNA-synt_1g"/>
    <property type="match status" value="1"/>
</dbReference>
<dbReference type="GeneID" id="85323564"/>
<evidence type="ECO:0000313" key="11">
    <source>
        <dbReference type="EMBL" id="KAK0709525.1"/>
    </source>
</evidence>
<evidence type="ECO:0000256" key="9">
    <source>
        <dbReference type="SAM" id="MobiDB-lite"/>
    </source>
</evidence>
<comment type="caution">
    <text evidence="11">The sequence shown here is derived from an EMBL/GenBank/DDBJ whole genome shotgun (WGS) entry which is preliminary data.</text>
</comment>
<dbReference type="SUPFAM" id="SSF52374">
    <property type="entry name" value="Nucleotidylyl transferase"/>
    <property type="match status" value="1"/>
</dbReference>
<dbReference type="Gene3D" id="3.40.50.620">
    <property type="entry name" value="HUPs"/>
    <property type="match status" value="1"/>
</dbReference>
<evidence type="ECO:0000259" key="10">
    <source>
        <dbReference type="Pfam" id="PF09334"/>
    </source>
</evidence>
<comment type="catalytic activity">
    <reaction evidence="7">
        <text>tRNA(Leu) + L-leucine + ATP = L-leucyl-tRNA(Leu) + AMP + diphosphate</text>
        <dbReference type="Rhea" id="RHEA:11688"/>
        <dbReference type="Rhea" id="RHEA-COMP:9613"/>
        <dbReference type="Rhea" id="RHEA-COMP:9622"/>
        <dbReference type="ChEBI" id="CHEBI:30616"/>
        <dbReference type="ChEBI" id="CHEBI:33019"/>
        <dbReference type="ChEBI" id="CHEBI:57427"/>
        <dbReference type="ChEBI" id="CHEBI:78442"/>
        <dbReference type="ChEBI" id="CHEBI:78494"/>
        <dbReference type="ChEBI" id="CHEBI:456215"/>
        <dbReference type="EC" id="6.1.1.4"/>
    </reaction>
</comment>
<keyword evidence="12" id="KW-1185">Reference proteome</keyword>
<feature type="domain" description="Methionyl/Leucyl tRNA synthetase" evidence="10">
    <location>
        <begin position="30"/>
        <end position="80"/>
    </location>
</feature>
<evidence type="ECO:0000256" key="8">
    <source>
        <dbReference type="RuleBase" id="RU363039"/>
    </source>
</evidence>
<evidence type="ECO:0000256" key="3">
    <source>
        <dbReference type="ARBA" id="ARBA00022741"/>
    </source>
</evidence>
<dbReference type="PANTHER" id="PTHR45794:SF1">
    <property type="entry name" value="LEUCINE--TRNA LIGASE, CYTOPLASMIC"/>
    <property type="match status" value="1"/>
</dbReference>
<reference evidence="11" key="1">
    <citation type="submission" date="2023-06" db="EMBL/GenBank/DDBJ databases">
        <title>Genome-scale phylogeny and comparative genomics of the fungal order Sordariales.</title>
        <authorList>
            <consortium name="Lawrence Berkeley National Laboratory"/>
            <person name="Hensen N."/>
            <person name="Bonometti L."/>
            <person name="Westerberg I."/>
            <person name="Brannstrom I.O."/>
            <person name="Guillou S."/>
            <person name="Cros-Aarteil S."/>
            <person name="Calhoun S."/>
            <person name="Haridas S."/>
            <person name="Kuo A."/>
            <person name="Mondo S."/>
            <person name="Pangilinan J."/>
            <person name="Riley R."/>
            <person name="LaButti K."/>
            <person name="Andreopoulos B."/>
            <person name="Lipzen A."/>
            <person name="Chen C."/>
            <person name="Yanf M."/>
            <person name="Daum C."/>
            <person name="Ng V."/>
            <person name="Clum A."/>
            <person name="Steindorff A."/>
            <person name="Ohm R."/>
            <person name="Martin F."/>
            <person name="Silar P."/>
            <person name="Natvig D."/>
            <person name="Lalanne C."/>
            <person name="Gautier V."/>
            <person name="Ament-velasquez S.L."/>
            <person name="Kruys A."/>
            <person name="Hutchinson M.I."/>
            <person name="Powell A.J."/>
            <person name="Barry K."/>
            <person name="Miller A.N."/>
            <person name="Grigoriev I.V."/>
            <person name="Debuchy R."/>
            <person name="Gladieux P."/>
            <person name="Thoren M.H."/>
            <person name="Johannesson H."/>
        </authorList>
    </citation>
    <scope>NUCLEOTIDE SEQUENCE</scope>
    <source>
        <strain evidence="11">SMH2392-1A</strain>
    </source>
</reference>
<feature type="region of interest" description="Disordered" evidence="9">
    <location>
        <begin position="100"/>
        <end position="120"/>
    </location>
</feature>
<evidence type="ECO:0000256" key="5">
    <source>
        <dbReference type="ARBA" id="ARBA00022917"/>
    </source>
</evidence>
<proteinExistence type="inferred from homology"/>
<accession>A0AA40A5A8</accession>
<evidence type="ECO:0000256" key="4">
    <source>
        <dbReference type="ARBA" id="ARBA00022840"/>
    </source>
</evidence>
<dbReference type="GO" id="GO:0006429">
    <property type="term" value="P:leucyl-tRNA aminoacylation"/>
    <property type="evidence" value="ECO:0007669"/>
    <property type="project" value="InterPro"/>
</dbReference>
<dbReference type="EMBL" id="JAUIRO010000006">
    <property type="protein sequence ID" value="KAK0709525.1"/>
    <property type="molecule type" value="Genomic_DNA"/>
</dbReference>
<dbReference type="PANTHER" id="PTHR45794">
    <property type="entry name" value="LEUCYL-TRNA SYNTHETASE"/>
    <property type="match status" value="1"/>
</dbReference>